<reference evidence="3" key="2">
    <citation type="submission" date="2024-10" db="UniProtKB">
        <authorList>
            <consortium name="EnsemblProtists"/>
        </authorList>
    </citation>
    <scope>IDENTIFICATION</scope>
</reference>
<protein>
    <submittedName>
        <fullName evidence="3">Uncharacterized protein</fullName>
    </submittedName>
</protein>
<feature type="signal peptide" evidence="2">
    <location>
        <begin position="1"/>
        <end position="28"/>
    </location>
</feature>
<evidence type="ECO:0000313" key="4">
    <source>
        <dbReference type="Proteomes" id="UP000013827"/>
    </source>
</evidence>
<feature type="chain" id="PRO_5044226519" evidence="2">
    <location>
        <begin position="29"/>
        <end position="206"/>
    </location>
</feature>
<dbReference type="KEGG" id="ehx:EMIHUDRAFT_206279"/>
<dbReference type="InterPro" id="IPR010865">
    <property type="entry name" value="DUF1499"/>
</dbReference>
<evidence type="ECO:0000256" key="1">
    <source>
        <dbReference type="SAM" id="MobiDB-lite"/>
    </source>
</evidence>
<dbReference type="HOGENOM" id="CLU_1167725_0_0_1"/>
<dbReference type="Proteomes" id="UP000013827">
    <property type="component" value="Unassembled WGS sequence"/>
</dbReference>
<name>A0A0D3JNR2_EMIH1</name>
<accession>A0A0D3JNR2</accession>
<dbReference type="AlphaFoldDB" id="A0A0D3JNR2"/>
<feature type="compositionally biased region" description="Basic and acidic residues" evidence="1">
    <location>
        <begin position="185"/>
        <end position="206"/>
    </location>
</feature>
<proteinExistence type="predicted"/>
<organism evidence="3 4">
    <name type="scientific">Emiliania huxleyi (strain CCMP1516)</name>
    <dbReference type="NCBI Taxonomy" id="280463"/>
    <lineage>
        <taxon>Eukaryota</taxon>
        <taxon>Haptista</taxon>
        <taxon>Haptophyta</taxon>
        <taxon>Prymnesiophyceae</taxon>
        <taxon>Isochrysidales</taxon>
        <taxon>Noelaerhabdaceae</taxon>
        <taxon>Emiliania</taxon>
    </lineage>
</organism>
<dbReference type="PaxDb" id="2903-EOD25147"/>
<dbReference type="RefSeq" id="XP_005777576.1">
    <property type="nucleotide sequence ID" value="XM_005777519.1"/>
</dbReference>
<dbReference type="GeneID" id="17270693"/>
<feature type="region of interest" description="Disordered" evidence="1">
    <location>
        <begin position="172"/>
        <end position="206"/>
    </location>
</feature>
<evidence type="ECO:0000256" key="2">
    <source>
        <dbReference type="SAM" id="SignalP"/>
    </source>
</evidence>
<dbReference type="Pfam" id="PF07386">
    <property type="entry name" value="DUF1499"/>
    <property type="match status" value="1"/>
</dbReference>
<reference evidence="4" key="1">
    <citation type="journal article" date="2013" name="Nature">
        <title>Pan genome of the phytoplankton Emiliania underpins its global distribution.</title>
        <authorList>
            <person name="Read B.A."/>
            <person name="Kegel J."/>
            <person name="Klute M.J."/>
            <person name="Kuo A."/>
            <person name="Lefebvre S.C."/>
            <person name="Maumus F."/>
            <person name="Mayer C."/>
            <person name="Miller J."/>
            <person name="Monier A."/>
            <person name="Salamov A."/>
            <person name="Young J."/>
            <person name="Aguilar M."/>
            <person name="Claverie J.M."/>
            <person name="Frickenhaus S."/>
            <person name="Gonzalez K."/>
            <person name="Herman E.K."/>
            <person name="Lin Y.C."/>
            <person name="Napier J."/>
            <person name="Ogata H."/>
            <person name="Sarno A.F."/>
            <person name="Shmutz J."/>
            <person name="Schroeder D."/>
            <person name="de Vargas C."/>
            <person name="Verret F."/>
            <person name="von Dassow P."/>
            <person name="Valentin K."/>
            <person name="Van de Peer Y."/>
            <person name="Wheeler G."/>
            <person name="Dacks J.B."/>
            <person name="Delwiche C.F."/>
            <person name="Dyhrman S.T."/>
            <person name="Glockner G."/>
            <person name="John U."/>
            <person name="Richards T."/>
            <person name="Worden A.Z."/>
            <person name="Zhang X."/>
            <person name="Grigoriev I.V."/>
            <person name="Allen A.E."/>
            <person name="Bidle K."/>
            <person name="Borodovsky M."/>
            <person name="Bowler C."/>
            <person name="Brownlee C."/>
            <person name="Cock J.M."/>
            <person name="Elias M."/>
            <person name="Gladyshev V.N."/>
            <person name="Groth M."/>
            <person name="Guda C."/>
            <person name="Hadaegh A."/>
            <person name="Iglesias-Rodriguez M.D."/>
            <person name="Jenkins J."/>
            <person name="Jones B.M."/>
            <person name="Lawson T."/>
            <person name="Leese F."/>
            <person name="Lindquist E."/>
            <person name="Lobanov A."/>
            <person name="Lomsadze A."/>
            <person name="Malik S.B."/>
            <person name="Marsh M.E."/>
            <person name="Mackinder L."/>
            <person name="Mock T."/>
            <person name="Mueller-Roeber B."/>
            <person name="Pagarete A."/>
            <person name="Parker M."/>
            <person name="Probert I."/>
            <person name="Quesneville H."/>
            <person name="Raines C."/>
            <person name="Rensing S.A."/>
            <person name="Riano-Pachon D.M."/>
            <person name="Richier S."/>
            <person name="Rokitta S."/>
            <person name="Shiraiwa Y."/>
            <person name="Soanes D.M."/>
            <person name="van der Giezen M."/>
            <person name="Wahlund T.M."/>
            <person name="Williams B."/>
            <person name="Wilson W."/>
            <person name="Wolfe G."/>
            <person name="Wurch L.L."/>
        </authorList>
    </citation>
    <scope>NUCLEOTIDE SEQUENCE</scope>
</reference>
<keyword evidence="4" id="KW-1185">Reference proteome</keyword>
<keyword evidence="2" id="KW-0732">Signal</keyword>
<evidence type="ECO:0000313" key="3">
    <source>
        <dbReference type="EnsemblProtists" id="EOD25147"/>
    </source>
</evidence>
<dbReference type="PANTHER" id="PTHR34801">
    <property type="entry name" value="EXPRESSED PROTEIN"/>
    <property type="match status" value="1"/>
</dbReference>
<dbReference type="PANTHER" id="PTHR34801:SF6">
    <property type="entry name" value="SLL1620 PROTEIN"/>
    <property type="match status" value="1"/>
</dbReference>
<dbReference type="EnsemblProtists" id="EOD25147">
    <property type="protein sequence ID" value="EOD25147"/>
    <property type="gene ID" value="EMIHUDRAFT_206279"/>
</dbReference>
<sequence>MLILARRAAVSACLLAAAHWRPPLPALARPDKDGIFSDCSGFCVSSQDDRPAVWDNPWVAEQALPSAMERLRRVIELKLQGKVVEQDERYLRAEFASRGPLGDAVDDAEFFFTPDDVLVEVLRNRRRALVVVESPFDSFGPATYERDELGFTNRDLVPAEANQKELYGDLDPLAAPWRKPTPSMRDAKDGLGELLRRESDDRVRSR</sequence>